<dbReference type="InterPro" id="IPR050360">
    <property type="entry name" value="MFS_Sugar_Transporters"/>
</dbReference>
<dbReference type="InterPro" id="IPR036259">
    <property type="entry name" value="MFS_trans_sf"/>
</dbReference>
<accession>A0A8H6UC97</accession>
<evidence type="ECO:0000256" key="10">
    <source>
        <dbReference type="SAM" id="Phobius"/>
    </source>
</evidence>
<feature type="transmembrane region" description="Helical" evidence="10">
    <location>
        <begin position="169"/>
        <end position="189"/>
    </location>
</feature>
<comment type="similarity">
    <text evidence="2 8">Belongs to the major facilitator superfamily. Sugar transporter (TC 2.A.1.1) family.</text>
</comment>
<dbReference type="PANTHER" id="PTHR48022:SF49">
    <property type="entry name" value="SUGAR TRANSPORTER, PUTATIVE (AFU_ORTHOLOGUE AFUA_8G01340)-RELATED"/>
    <property type="match status" value="1"/>
</dbReference>
<feature type="transmembrane region" description="Helical" evidence="10">
    <location>
        <begin position="473"/>
        <end position="499"/>
    </location>
</feature>
<feature type="domain" description="Major facilitator superfamily (MFS) profile" evidence="11">
    <location>
        <begin position="125"/>
        <end position="568"/>
    </location>
</feature>
<dbReference type="Proteomes" id="UP000662466">
    <property type="component" value="Unassembled WGS sequence"/>
</dbReference>
<evidence type="ECO:0000259" key="11">
    <source>
        <dbReference type="PROSITE" id="PS50850"/>
    </source>
</evidence>
<dbReference type="InterPro" id="IPR005828">
    <property type="entry name" value="MFS_sugar_transport-like"/>
</dbReference>
<feature type="transmembrane region" description="Helical" evidence="10">
    <location>
        <begin position="127"/>
        <end position="149"/>
    </location>
</feature>
<dbReference type="InterPro" id="IPR003663">
    <property type="entry name" value="Sugar/inositol_transpt"/>
</dbReference>
<dbReference type="Proteomes" id="UP000630445">
    <property type="component" value="Unassembled WGS sequence"/>
</dbReference>
<dbReference type="FunFam" id="1.20.1250.20:FF:000254">
    <property type="entry name" value="MAL31p Maltose permease"/>
    <property type="match status" value="1"/>
</dbReference>
<keyword evidence="5 10" id="KW-0812">Transmembrane</keyword>
<keyword evidence="6 10" id="KW-1133">Transmembrane helix</keyword>
<dbReference type="OrthoDB" id="6612291at2759"/>
<dbReference type="SUPFAM" id="SSF103473">
    <property type="entry name" value="MFS general substrate transporter"/>
    <property type="match status" value="1"/>
</dbReference>
<evidence type="ECO:0000256" key="3">
    <source>
        <dbReference type="ARBA" id="ARBA00022448"/>
    </source>
</evidence>
<evidence type="ECO:0000256" key="8">
    <source>
        <dbReference type="RuleBase" id="RU003346"/>
    </source>
</evidence>
<feature type="transmembrane region" description="Helical" evidence="10">
    <location>
        <begin position="260"/>
        <end position="283"/>
    </location>
</feature>
<evidence type="ECO:0000256" key="6">
    <source>
        <dbReference type="ARBA" id="ARBA00022989"/>
    </source>
</evidence>
<reference evidence="12" key="1">
    <citation type="submission" date="2020-06" db="EMBL/GenBank/DDBJ databases">
        <title>Draft genome sequences of strains closely related to Aspergillus parafelis and Aspergillus hiratsukae.</title>
        <authorList>
            <person name="Dos Santos R.A.C."/>
            <person name="Rivero-Menendez O."/>
            <person name="Steenwyk J.L."/>
            <person name="Mead M.E."/>
            <person name="Goldman G.H."/>
            <person name="Alastruey-Izquierdo A."/>
            <person name="Rokas A."/>
        </authorList>
    </citation>
    <scope>NUCLEOTIDE SEQUENCE</scope>
    <source>
        <strain evidence="12">CNM-CM5793</strain>
        <strain evidence="13">CNM-CM6106</strain>
    </source>
</reference>
<evidence type="ECO:0000256" key="9">
    <source>
        <dbReference type="SAM" id="MobiDB-lite"/>
    </source>
</evidence>
<evidence type="ECO:0000313" key="14">
    <source>
        <dbReference type="Proteomes" id="UP000630445"/>
    </source>
</evidence>
<comment type="subcellular location">
    <subcellularLocation>
        <location evidence="1">Membrane</location>
        <topology evidence="1">Multi-pass membrane protein</topology>
    </subcellularLocation>
</comment>
<dbReference type="PROSITE" id="PS00217">
    <property type="entry name" value="SUGAR_TRANSPORT_2"/>
    <property type="match status" value="1"/>
</dbReference>
<evidence type="ECO:0000256" key="5">
    <source>
        <dbReference type="ARBA" id="ARBA00022692"/>
    </source>
</evidence>
<evidence type="ECO:0000313" key="13">
    <source>
        <dbReference type="EMBL" id="KAF7159115.1"/>
    </source>
</evidence>
<dbReference type="PROSITE" id="PS50850">
    <property type="entry name" value="MFS"/>
    <property type="match status" value="1"/>
</dbReference>
<name>A0A8H6UC97_9EURO</name>
<dbReference type="GO" id="GO:0005351">
    <property type="term" value="F:carbohydrate:proton symporter activity"/>
    <property type="evidence" value="ECO:0007669"/>
    <property type="project" value="TreeGrafter"/>
</dbReference>
<dbReference type="Pfam" id="PF00083">
    <property type="entry name" value="Sugar_tr"/>
    <property type="match status" value="1"/>
</dbReference>
<dbReference type="InterPro" id="IPR020846">
    <property type="entry name" value="MFS_dom"/>
</dbReference>
<feature type="transmembrane region" description="Helical" evidence="10">
    <location>
        <begin position="415"/>
        <end position="437"/>
    </location>
</feature>
<dbReference type="EMBL" id="JACBAD010002106">
    <property type="protein sequence ID" value="KAF7116136.1"/>
    <property type="molecule type" value="Genomic_DNA"/>
</dbReference>
<evidence type="ECO:0000256" key="1">
    <source>
        <dbReference type="ARBA" id="ARBA00004141"/>
    </source>
</evidence>
<evidence type="ECO:0000256" key="2">
    <source>
        <dbReference type="ARBA" id="ARBA00010992"/>
    </source>
</evidence>
<dbReference type="AlphaFoldDB" id="A0A8H6UC97"/>
<evidence type="ECO:0000313" key="12">
    <source>
        <dbReference type="EMBL" id="KAF7116136.1"/>
    </source>
</evidence>
<evidence type="ECO:0000256" key="4">
    <source>
        <dbReference type="ARBA" id="ARBA00022597"/>
    </source>
</evidence>
<comment type="caution">
    <text evidence="12">The sequence shown here is derived from an EMBL/GenBank/DDBJ whole genome shotgun (WGS) entry which is preliminary data.</text>
</comment>
<dbReference type="GO" id="GO:0016020">
    <property type="term" value="C:membrane"/>
    <property type="evidence" value="ECO:0007669"/>
    <property type="project" value="UniProtKB-SubCell"/>
</dbReference>
<dbReference type="PANTHER" id="PTHR48022">
    <property type="entry name" value="PLASTIDIC GLUCOSE TRANSPORTER 4"/>
    <property type="match status" value="1"/>
</dbReference>
<feature type="transmembrane region" description="Helical" evidence="10">
    <location>
        <begin position="201"/>
        <end position="221"/>
    </location>
</feature>
<feature type="transmembrane region" description="Helical" evidence="10">
    <location>
        <begin position="511"/>
        <end position="529"/>
    </location>
</feature>
<dbReference type="NCBIfam" id="TIGR00879">
    <property type="entry name" value="SP"/>
    <property type="match status" value="1"/>
</dbReference>
<feature type="compositionally biased region" description="Polar residues" evidence="9">
    <location>
        <begin position="1"/>
        <end position="29"/>
    </location>
</feature>
<keyword evidence="7 10" id="KW-0472">Membrane</keyword>
<dbReference type="EMBL" id="JACBAF010002280">
    <property type="protein sequence ID" value="KAF7159115.1"/>
    <property type="molecule type" value="Genomic_DNA"/>
</dbReference>
<protein>
    <recommendedName>
        <fullName evidence="11">Major facilitator superfamily (MFS) profile domain-containing protein</fullName>
    </recommendedName>
</protein>
<sequence>MPGMESSTTSCSEQPCPLQQMTRQDTMAPSTHDLKGSGSDYFEPVRSASKPTSELYDVWPCTTGDSSNGLLSSTAHSSDSDLFYGLSAVIPELRQLDSGARAATKAERGITFLDGCRLYPKAMAWSVVVSSTLIMEGFDTLLIFSFFSLPAFRRHYGVPTGDGDYEIPARWQFGFTTAAEAGQIVGLLLNGLLADRVGYRITITAALVLLVITIFIPFFAVNLQMLLAGQILCGIPWGVFQTLTINYAAEVMPVALRAYLLSYINMCWVLGQLLATGVTRAFANNDSTLSFRIPFALQWAIGIPVLIGVVLAPESPWWLIRHDRPQEARKSLLRLTRRGSVSVDATAAMLTHTNEVEKHLTGGGTISYLDCFKRADLRRTEITCLVWVTQQVCGTSLMGWAAYFYQQAGFDTSKAFSLTVGTFGLAIAGGIISWFLMTRVGRRTLYLSGLFVLTITLLAAGCVGAASTSRGQLWTLGSLLLFLTFVYDMTIGPICYVLVAEIPSTHLRVKTAVLARVSYNLAGVLINWMTPHMLSPESWNWKGKSCFFFAGTTFLCFVWCYWRLPETFGLSYLEIDILFEKKAKTCKFRELQNNLRNRGYFGLAGDECPFRGY</sequence>
<keyword evidence="14" id="KW-1185">Reference proteome</keyword>
<organism evidence="12 14">
    <name type="scientific">Aspergillus hiratsukae</name>
    <dbReference type="NCBI Taxonomy" id="1194566"/>
    <lineage>
        <taxon>Eukaryota</taxon>
        <taxon>Fungi</taxon>
        <taxon>Dikarya</taxon>
        <taxon>Ascomycota</taxon>
        <taxon>Pezizomycotina</taxon>
        <taxon>Eurotiomycetes</taxon>
        <taxon>Eurotiomycetidae</taxon>
        <taxon>Eurotiales</taxon>
        <taxon>Aspergillaceae</taxon>
        <taxon>Aspergillus</taxon>
        <taxon>Aspergillus subgen. Fumigati</taxon>
    </lineage>
</organism>
<feature type="transmembrane region" description="Helical" evidence="10">
    <location>
        <begin position="295"/>
        <end position="320"/>
    </location>
</feature>
<proteinExistence type="inferred from homology"/>
<feature type="transmembrane region" description="Helical" evidence="10">
    <location>
        <begin position="444"/>
        <end position="467"/>
    </location>
</feature>
<feature type="transmembrane region" description="Helical" evidence="10">
    <location>
        <begin position="227"/>
        <end position="248"/>
    </location>
</feature>
<keyword evidence="3 8" id="KW-0813">Transport</keyword>
<feature type="region of interest" description="Disordered" evidence="9">
    <location>
        <begin position="1"/>
        <end position="43"/>
    </location>
</feature>
<feature type="transmembrane region" description="Helical" evidence="10">
    <location>
        <begin position="541"/>
        <end position="562"/>
    </location>
</feature>
<dbReference type="Gene3D" id="1.20.1250.20">
    <property type="entry name" value="MFS general substrate transporter like domains"/>
    <property type="match status" value="1"/>
</dbReference>
<feature type="transmembrane region" description="Helical" evidence="10">
    <location>
        <begin position="382"/>
        <end position="403"/>
    </location>
</feature>
<dbReference type="InterPro" id="IPR005829">
    <property type="entry name" value="Sugar_transporter_CS"/>
</dbReference>
<evidence type="ECO:0000256" key="7">
    <source>
        <dbReference type="ARBA" id="ARBA00023136"/>
    </source>
</evidence>
<keyword evidence="4" id="KW-0762">Sugar transport</keyword>
<gene>
    <name evidence="12" type="ORF">CNMCM5793_004156</name>
    <name evidence="13" type="ORF">CNMCM6106_006200</name>
</gene>